<keyword evidence="2" id="KW-0812">Transmembrane</keyword>
<protein>
    <recommendedName>
        <fullName evidence="4">Lipoprotein SmpA/OmlA domain-containing protein</fullName>
    </recommendedName>
</protein>
<dbReference type="AlphaFoldDB" id="A0A383F1F8"/>
<evidence type="ECO:0000256" key="2">
    <source>
        <dbReference type="SAM" id="Phobius"/>
    </source>
</evidence>
<proteinExistence type="predicted"/>
<evidence type="ECO:0008006" key="4">
    <source>
        <dbReference type="Google" id="ProtNLM"/>
    </source>
</evidence>
<organism evidence="3">
    <name type="scientific">marine metagenome</name>
    <dbReference type="NCBI Taxonomy" id="408172"/>
    <lineage>
        <taxon>unclassified sequences</taxon>
        <taxon>metagenomes</taxon>
        <taxon>ecological metagenomes</taxon>
    </lineage>
</organism>
<gene>
    <name evidence="3" type="ORF">METZ01_LOCUS515548</name>
</gene>
<reference evidence="3" key="1">
    <citation type="submission" date="2018-05" db="EMBL/GenBank/DDBJ databases">
        <authorList>
            <person name="Lanie J.A."/>
            <person name="Ng W.-L."/>
            <person name="Kazmierczak K.M."/>
            <person name="Andrzejewski T.M."/>
            <person name="Davidsen T.M."/>
            <person name="Wayne K.J."/>
            <person name="Tettelin H."/>
            <person name="Glass J.I."/>
            <person name="Rusch D."/>
            <person name="Podicherti R."/>
            <person name="Tsui H.-C.T."/>
            <person name="Winkler M.E."/>
        </authorList>
    </citation>
    <scope>NUCLEOTIDE SEQUENCE</scope>
</reference>
<evidence type="ECO:0000256" key="1">
    <source>
        <dbReference type="ARBA" id="ARBA00022729"/>
    </source>
</evidence>
<dbReference type="EMBL" id="UINC01230532">
    <property type="protein sequence ID" value="SVE62694.1"/>
    <property type="molecule type" value="Genomic_DNA"/>
</dbReference>
<keyword evidence="1" id="KW-0732">Signal</keyword>
<evidence type="ECO:0000313" key="3">
    <source>
        <dbReference type="EMBL" id="SVE62694.1"/>
    </source>
</evidence>
<dbReference type="InterPro" id="IPR037873">
    <property type="entry name" value="BamE-like"/>
</dbReference>
<keyword evidence="2" id="KW-1133">Transmembrane helix</keyword>
<dbReference type="Gene3D" id="3.30.1450.10">
    <property type="match status" value="1"/>
</dbReference>
<name>A0A383F1F8_9ZZZZ</name>
<accession>A0A383F1F8</accession>
<keyword evidence="2" id="KW-0472">Membrane</keyword>
<sequence>MLYIGLDKQPKGDIMIKMKNIRTIPVLLSVILFLYGCGMGTVRKTNQLEPGMSIGQVKGIMGDPDSTQFKSNKWVWKYSLHQEWKGFVPYYLVFGKSSKQLESWFADENEYYRQQSLWLQAMPPKEESKIEIKIKTDSDDS</sequence>
<feature type="transmembrane region" description="Helical" evidence="2">
    <location>
        <begin position="21"/>
        <end position="42"/>
    </location>
</feature>